<proteinExistence type="predicted"/>
<dbReference type="KEGG" id="sted:SPTER_35780"/>
<evidence type="ECO:0000313" key="3">
    <source>
        <dbReference type="Proteomes" id="UP000320776"/>
    </source>
</evidence>
<sequence>MKSRYITKSKVFLLLLYSFLFFPLPVAAVPAADIASRWSPVICQTDNSNGLTAQQDIFTLVNYDRDWRLNNNWYNLLFYPLERVMYYSVVESDTHYFIGYYQYYPRYTGRAEHEHDLTGVLLAVAKTPDQTGRLDMLLTHSNKKWRQWPGAQVRLEGRHPVLNIRPGCHEITVAGRSRQGLPAAGIYEIPAGDKPAGPISKVLPGGAHGGYRLVPLTQLWERRQDIGQGRVFARWGAFDSYNEVKVTVPWVWEYRRLNWLAKPGELLQYFQGRPVRACNYLSNPY</sequence>
<evidence type="ECO:0000313" key="2">
    <source>
        <dbReference type="EMBL" id="QDR82157.1"/>
    </source>
</evidence>
<accession>A0A517DXT5</accession>
<dbReference type="AlphaFoldDB" id="A0A517DXT5"/>
<dbReference type="RefSeq" id="WP_144351575.1">
    <property type="nucleotide sequence ID" value="NZ_CP036259.1"/>
</dbReference>
<feature type="signal peptide" evidence="1">
    <location>
        <begin position="1"/>
        <end position="28"/>
    </location>
</feature>
<gene>
    <name evidence="2" type="ORF">SPTER_35780</name>
</gene>
<evidence type="ECO:0000256" key="1">
    <source>
        <dbReference type="SAM" id="SignalP"/>
    </source>
</evidence>
<organism evidence="2 3">
    <name type="scientific">Sporomusa termitida</name>
    <dbReference type="NCBI Taxonomy" id="2377"/>
    <lineage>
        <taxon>Bacteria</taxon>
        <taxon>Bacillati</taxon>
        <taxon>Bacillota</taxon>
        <taxon>Negativicutes</taxon>
        <taxon>Selenomonadales</taxon>
        <taxon>Sporomusaceae</taxon>
        <taxon>Sporomusa</taxon>
    </lineage>
</organism>
<dbReference type="EMBL" id="CP036259">
    <property type="protein sequence ID" value="QDR82157.1"/>
    <property type="molecule type" value="Genomic_DNA"/>
</dbReference>
<dbReference type="OrthoDB" id="1157227at2"/>
<keyword evidence="1" id="KW-0732">Signal</keyword>
<feature type="chain" id="PRO_5022102194" evidence="1">
    <location>
        <begin position="29"/>
        <end position="285"/>
    </location>
</feature>
<protein>
    <submittedName>
        <fullName evidence="2">Uncharacterized protein</fullName>
    </submittedName>
</protein>
<reference evidence="2 3" key="1">
    <citation type="submission" date="2019-02" db="EMBL/GenBank/DDBJ databases">
        <title>Closed genome of Sporomusa termitida DSM 4440.</title>
        <authorList>
            <person name="Poehlein A."/>
            <person name="Daniel R."/>
        </authorList>
    </citation>
    <scope>NUCLEOTIDE SEQUENCE [LARGE SCALE GENOMIC DNA]</scope>
    <source>
        <strain evidence="2 3">DSM 4440</strain>
    </source>
</reference>
<dbReference type="Proteomes" id="UP000320776">
    <property type="component" value="Chromosome"/>
</dbReference>
<keyword evidence="3" id="KW-1185">Reference proteome</keyword>
<name>A0A517DXT5_9FIRM</name>